<feature type="compositionally biased region" description="Polar residues" evidence="2">
    <location>
        <begin position="305"/>
        <end position="325"/>
    </location>
</feature>
<evidence type="ECO:0000313" key="3">
    <source>
        <dbReference type="EMBL" id="OBZ68302.1"/>
    </source>
</evidence>
<keyword evidence="4" id="KW-1185">Reference proteome</keyword>
<evidence type="ECO:0000256" key="2">
    <source>
        <dbReference type="SAM" id="MobiDB-lite"/>
    </source>
</evidence>
<feature type="region of interest" description="Disordered" evidence="2">
    <location>
        <begin position="760"/>
        <end position="818"/>
    </location>
</feature>
<feature type="compositionally biased region" description="Polar residues" evidence="2">
    <location>
        <begin position="257"/>
        <end position="271"/>
    </location>
</feature>
<reference evidence="3 4" key="1">
    <citation type="submission" date="2016-03" db="EMBL/GenBank/DDBJ databases">
        <title>Whole genome sequencing of Grifola frondosa 9006-11.</title>
        <authorList>
            <person name="Min B."/>
            <person name="Park H."/>
            <person name="Kim J.-G."/>
            <person name="Cho H."/>
            <person name="Oh Y.-L."/>
            <person name="Kong W.-S."/>
            <person name="Choi I.-G."/>
        </authorList>
    </citation>
    <scope>NUCLEOTIDE SEQUENCE [LARGE SCALE GENOMIC DNA]</scope>
    <source>
        <strain evidence="3 4">9006-11</strain>
    </source>
</reference>
<protein>
    <submittedName>
        <fullName evidence="3">Uncharacterized protein</fullName>
    </submittedName>
</protein>
<dbReference type="OrthoDB" id="6375767at2759"/>
<evidence type="ECO:0000256" key="1">
    <source>
        <dbReference type="SAM" id="Coils"/>
    </source>
</evidence>
<feature type="compositionally biased region" description="Pro residues" evidence="2">
    <location>
        <begin position="371"/>
        <end position="391"/>
    </location>
</feature>
<feature type="region of interest" description="Disordered" evidence="2">
    <location>
        <begin position="1"/>
        <end position="20"/>
    </location>
</feature>
<feature type="region of interest" description="Disordered" evidence="2">
    <location>
        <begin position="80"/>
        <end position="116"/>
    </location>
</feature>
<dbReference type="STRING" id="5627.A0A1C7LUJ0"/>
<dbReference type="EMBL" id="LUGG01000022">
    <property type="protein sequence ID" value="OBZ68302.1"/>
    <property type="molecule type" value="Genomic_DNA"/>
</dbReference>
<dbReference type="Proteomes" id="UP000092993">
    <property type="component" value="Unassembled WGS sequence"/>
</dbReference>
<feature type="compositionally biased region" description="Low complexity" evidence="2">
    <location>
        <begin position="473"/>
        <end position="485"/>
    </location>
</feature>
<gene>
    <name evidence="3" type="ORF">A0H81_11812</name>
</gene>
<keyword evidence="1" id="KW-0175">Coiled coil</keyword>
<sequence length="1264" mass="136937">MEHSINGARRRTLDLPAKPEAGLAEWTSKIKALQRQVDEDEEAEHKRLEEEIAASRLARLRRSTGYGSRAGSLDLSQSELVHSLKEEEGPTTAGDTTRDRQKSQDDALRKLTGEDRDVHISRDPTALNTRTPMTRANLPTQTPTAPISLAAFMGGRATGPRLTRQAPQQDAHDPTQFEQRTHITAPHPVFGRGGVAMPGMTGKGSVSVVSVAIREEQKKAGVLPEPVQRDRRISTPSVAKTYTEKVTEKSVAPEKTVPSQTARLRTISTPTGIAPVKAVPPPPTSTKPKFVPPSHPIPYSPSPNLRPTTPNDRRTTGNGVDTSPPLSTPPILRPSSAPRTPRPPSPPKSSITTPMLARPIQPTPRQAPNSPQIPPSQNPSPAFLRPPPQKDPTPSISRLQGRGFVHNMVKKSSELEAGATPDGSPLPDRKDSGSKKHLSVLDRWQVGAGGSTPPPPIVSPKPVAMRKSYTVEPSSPSPTYISSTTVKPDHTSRSLGQSASQPDLRLPSSASEGRRRTPRSPGLGSSSTMISYIKPTKTGDQPTATPPPPSRSPAVSPEVDELGVRVRSEGIARSGKGSTELPSSPGKPLSHPTKDRAKKPRKAKDSHDTVRGNLSVAATPGMPSITETPYTAENHDISVSVGAPQTINPADGSLPAANIHVPQRPPVASQDAFITRDAPLSFSTSRPVIPSKLSPSADQNEAPIRRVTGLGLVVPAVESPVQNAEISPPTPSRHVRIPSTGNRATVMDVAQTFHDVLRDSPIAEPTSPQVAREQLQDGQQSNDEEDSPPNVKSLVANWGPRNGAPHPGSQAEKRRSSYEKYSAIMMPPLEEEKTPISSPAGTLSRAAAAPVVAIETVHEVDEQALKENENVPVSPSENSEKIEPVIEAQPELIHIDDVDEPLPVIDVDALLNTHKPTPEQDVQTISVEVMSIIASTALAIPRDTHVFYDTEVLAVIHRAKTRSSGLVATKVWAWHGRRSQAGERETRKLQELARRYGTALITVHQYCEPSELVFVLGGQLAIRQGTRAHWTPENTVMHLVRYLGGATYIDELDLSIKNLCSGFSYCTASSGTNILELTEGLSDDDEMFWMILGDGEYAKADYWKWRPSTPSTEPRVWRVDVQQGNGAVHTVPSLSHQPTLNESVYIIDCVWELFVLVGSEARAKRQDIKLALFTAEELSKRSASTKPFTPTVHALILPTRIPTDLRLNFRDLDEAQLNGGNIPDHMNLVPASEAVEHLQKTSWEKAVLHDPTMLPLGLDTSLLN</sequence>
<accession>A0A1C7LUJ0</accession>
<dbReference type="AlphaFoldDB" id="A0A1C7LUJ0"/>
<dbReference type="SUPFAM" id="SSF55753">
    <property type="entry name" value="Actin depolymerizing proteins"/>
    <property type="match status" value="1"/>
</dbReference>
<feature type="compositionally biased region" description="Basic and acidic residues" evidence="2">
    <location>
        <begin position="96"/>
        <end position="116"/>
    </location>
</feature>
<name>A0A1C7LUJ0_GRIFR</name>
<dbReference type="OMA" id="AFFEIYV"/>
<feature type="region of interest" description="Disordered" evidence="2">
    <location>
        <begin position="244"/>
        <end position="629"/>
    </location>
</feature>
<proteinExistence type="predicted"/>
<feature type="compositionally biased region" description="Pro residues" evidence="2">
    <location>
        <begin position="278"/>
        <end position="301"/>
    </location>
</feature>
<feature type="coiled-coil region" evidence="1">
    <location>
        <begin position="23"/>
        <end position="58"/>
    </location>
</feature>
<comment type="caution">
    <text evidence="3">The sequence shown here is derived from an EMBL/GenBank/DDBJ whole genome shotgun (WGS) entry which is preliminary data.</text>
</comment>
<organism evidence="3 4">
    <name type="scientific">Grifola frondosa</name>
    <name type="common">Maitake</name>
    <name type="synonym">Polyporus frondosus</name>
    <dbReference type="NCBI Taxonomy" id="5627"/>
    <lineage>
        <taxon>Eukaryota</taxon>
        <taxon>Fungi</taxon>
        <taxon>Dikarya</taxon>
        <taxon>Basidiomycota</taxon>
        <taxon>Agaricomycotina</taxon>
        <taxon>Agaricomycetes</taxon>
        <taxon>Polyporales</taxon>
        <taxon>Grifolaceae</taxon>
        <taxon>Grifola</taxon>
    </lineage>
</organism>
<evidence type="ECO:0000313" key="4">
    <source>
        <dbReference type="Proteomes" id="UP000092993"/>
    </source>
</evidence>